<dbReference type="GO" id="GO:0016874">
    <property type="term" value="F:ligase activity"/>
    <property type="evidence" value="ECO:0007669"/>
    <property type="project" value="UniProtKB-KW"/>
</dbReference>
<sequence length="357" mass="40591">MFFCSSFLLNAESLTGKMSVFKGSDLCNLAENTLTYLNRGAVFDSKAIHGGQLNQYQFDLAQVKSTLKFICQTYREDVRAGRQSRLHDPAFIANNFQQVHWQPDLKLAHNIAKQTKNQAKKNLLNRIPTDKILLTKYYTKLVHAQFDKTNEFNHALYQLPFDEQGLSQSQAMAQKDTLTRFKFTRQQVMQGALDVPALAKPILWLTESGLHDAMLQGTAVVKEDEKTHYFNVHRNNGINYDYAINKDQQARYWYFKKVPGILGYGIEPEDKIQVIPQVTVAGNVAQLGLGKLIMLSYKNASGELINRLVILADQGGAFDNNNFQLDLLTGSYYGWSDYHKANKHLPDFVKATILLKK</sequence>
<evidence type="ECO:0000313" key="2">
    <source>
        <dbReference type="Proteomes" id="UP001163726"/>
    </source>
</evidence>
<organism evidence="1 2">
    <name type="scientific">Catenovulum adriaticum</name>
    <dbReference type="NCBI Taxonomy" id="2984846"/>
    <lineage>
        <taxon>Bacteria</taxon>
        <taxon>Pseudomonadati</taxon>
        <taxon>Pseudomonadota</taxon>
        <taxon>Gammaproteobacteria</taxon>
        <taxon>Alteromonadales</taxon>
        <taxon>Alteromonadaceae</taxon>
        <taxon>Catenovulum</taxon>
    </lineage>
</organism>
<keyword evidence="1" id="KW-0436">Ligase</keyword>
<accession>A0ABY7APP6</accession>
<gene>
    <name evidence="1" type="ORF">OLW01_05280</name>
</gene>
<name>A0ABY7APP6_9ALTE</name>
<reference evidence="1" key="1">
    <citation type="submission" date="2022-10" db="EMBL/GenBank/DDBJ databases">
        <title>Catenovulum adriacola sp. nov. isolated in the Harbour of Susak.</title>
        <authorList>
            <person name="Schoch T."/>
            <person name="Reich S.J."/>
            <person name="Stoeferle S."/>
            <person name="Flaiz M."/>
            <person name="Kazda M."/>
            <person name="Riedel C.U."/>
            <person name="Duerre P."/>
        </authorList>
    </citation>
    <scope>NUCLEOTIDE SEQUENCE</scope>
    <source>
        <strain evidence="1">TS8</strain>
    </source>
</reference>
<dbReference type="EMBL" id="CP109965">
    <property type="protein sequence ID" value="WAJ71213.1"/>
    <property type="molecule type" value="Genomic_DNA"/>
</dbReference>
<evidence type="ECO:0000313" key="1">
    <source>
        <dbReference type="EMBL" id="WAJ71213.1"/>
    </source>
</evidence>
<protein>
    <submittedName>
        <fullName evidence="1">Acetate--CoA ligase</fullName>
    </submittedName>
</protein>
<dbReference type="RefSeq" id="WP_268075690.1">
    <property type="nucleotide sequence ID" value="NZ_CP109965.1"/>
</dbReference>
<dbReference type="SUPFAM" id="SSF50685">
    <property type="entry name" value="Barwin-like endoglucanases"/>
    <property type="match status" value="1"/>
</dbReference>
<dbReference type="Proteomes" id="UP001163726">
    <property type="component" value="Chromosome"/>
</dbReference>
<dbReference type="InterPro" id="IPR036908">
    <property type="entry name" value="RlpA-like_sf"/>
</dbReference>
<keyword evidence="2" id="KW-1185">Reference proteome</keyword>
<proteinExistence type="predicted"/>